<evidence type="ECO:0000256" key="12">
    <source>
        <dbReference type="ARBA" id="ARBA00052219"/>
    </source>
</evidence>
<dbReference type="AlphaFoldDB" id="A0A9P5TC94"/>
<keyword evidence="10" id="KW-0249">Electron transport</keyword>
<dbReference type="EMBL" id="WHVB01000003">
    <property type="protein sequence ID" value="KAF8484531.1"/>
    <property type="molecule type" value="Genomic_DNA"/>
</dbReference>
<comment type="cofactor">
    <cofactor evidence="1">
        <name>FMN</name>
        <dbReference type="ChEBI" id="CHEBI:58210"/>
    </cofactor>
</comment>
<dbReference type="InterPro" id="IPR009014">
    <property type="entry name" value="Transketo_C/PFOR_II"/>
</dbReference>
<dbReference type="Gene3D" id="3.40.920.10">
    <property type="entry name" value="Pyruvate-ferredoxin oxidoreductase, PFOR, domain III"/>
    <property type="match status" value="1"/>
</dbReference>
<dbReference type="InterPro" id="IPR017927">
    <property type="entry name" value="FAD-bd_FR_type"/>
</dbReference>
<dbReference type="InterPro" id="IPR017938">
    <property type="entry name" value="Riboflavin_synthase-like_b-brl"/>
</dbReference>
<dbReference type="CDD" id="cd06207">
    <property type="entry name" value="CyPoR_like"/>
    <property type="match status" value="1"/>
</dbReference>
<evidence type="ECO:0000256" key="3">
    <source>
        <dbReference type="ARBA" id="ARBA00004774"/>
    </source>
</evidence>
<organism evidence="15 16">
    <name type="scientific">Russula ochroleuca</name>
    <dbReference type="NCBI Taxonomy" id="152965"/>
    <lineage>
        <taxon>Eukaryota</taxon>
        <taxon>Fungi</taxon>
        <taxon>Dikarya</taxon>
        <taxon>Basidiomycota</taxon>
        <taxon>Agaricomycotina</taxon>
        <taxon>Agaricomycetes</taxon>
        <taxon>Russulales</taxon>
        <taxon>Russulaceae</taxon>
        <taxon>Russula</taxon>
    </lineage>
</organism>
<feature type="domain" description="FAD-binding FR-type" evidence="14">
    <location>
        <begin position="649"/>
        <end position="880"/>
    </location>
</feature>
<comment type="cofactor">
    <cofactor evidence="2">
        <name>FAD</name>
        <dbReference type="ChEBI" id="CHEBI:57692"/>
    </cofactor>
</comment>
<dbReference type="Gene3D" id="2.40.30.10">
    <property type="entry name" value="Translation factors"/>
    <property type="match status" value="1"/>
</dbReference>
<comment type="caution">
    <text evidence="15">The sequence shown here is derived from an EMBL/GenBank/DDBJ whole genome shotgun (WGS) entry which is preliminary data.</text>
</comment>
<evidence type="ECO:0000313" key="15">
    <source>
        <dbReference type="EMBL" id="KAF8484531.1"/>
    </source>
</evidence>
<keyword evidence="9" id="KW-0521">NADP</keyword>
<comment type="function">
    <text evidence="13">This enzyme catalyzes the 6-electron reduction of sulfite to sulfide. This is one of several activities required for the biosynthesis of L-cysteine from sulfate.</text>
</comment>
<dbReference type="GO" id="GO:0010181">
    <property type="term" value="F:FMN binding"/>
    <property type="evidence" value="ECO:0007669"/>
    <property type="project" value="TreeGrafter"/>
</dbReference>
<dbReference type="PRINTS" id="PR00371">
    <property type="entry name" value="FPNCR"/>
</dbReference>
<evidence type="ECO:0000256" key="10">
    <source>
        <dbReference type="ARBA" id="ARBA00022982"/>
    </source>
</evidence>
<evidence type="ECO:0000256" key="9">
    <source>
        <dbReference type="ARBA" id="ARBA00022857"/>
    </source>
</evidence>
<evidence type="ECO:0000256" key="5">
    <source>
        <dbReference type="ARBA" id="ARBA00022448"/>
    </source>
</evidence>
<proteinExistence type="predicted"/>
<keyword evidence="8" id="KW-0274">FAD</keyword>
<comment type="pathway">
    <text evidence="3">Sulfur metabolism; hydrogen sulfide biosynthesis; hydrogen sulfide from sulfite (NADPH route): step 1/1.</text>
</comment>
<evidence type="ECO:0000256" key="4">
    <source>
        <dbReference type="ARBA" id="ARBA00012604"/>
    </source>
</evidence>
<dbReference type="Gene3D" id="3.40.50.920">
    <property type="match status" value="1"/>
</dbReference>
<evidence type="ECO:0000256" key="7">
    <source>
        <dbReference type="ARBA" id="ARBA00022643"/>
    </source>
</evidence>
<dbReference type="SUPFAM" id="SSF53323">
    <property type="entry name" value="Pyruvate-ferredoxin oxidoreductase, PFOR, domain III"/>
    <property type="match status" value="1"/>
</dbReference>
<keyword evidence="5" id="KW-0813">Transport</keyword>
<dbReference type="InterPro" id="IPR039261">
    <property type="entry name" value="FNR_nucleotide-bd"/>
</dbReference>
<keyword evidence="16" id="KW-1185">Reference proteome</keyword>
<reference evidence="15" key="1">
    <citation type="submission" date="2019-10" db="EMBL/GenBank/DDBJ databases">
        <authorList>
            <consortium name="DOE Joint Genome Institute"/>
            <person name="Kuo A."/>
            <person name="Miyauchi S."/>
            <person name="Kiss E."/>
            <person name="Drula E."/>
            <person name="Kohler A."/>
            <person name="Sanchez-Garcia M."/>
            <person name="Andreopoulos B."/>
            <person name="Barry K.W."/>
            <person name="Bonito G."/>
            <person name="Buee M."/>
            <person name="Carver A."/>
            <person name="Chen C."/>
            <person name="Cichocki N."/>
            <person name="Clum A."/>
            <person name="Culley D."/>
            <person name="Crous P.W."/>
            <person name="Fauchery L."/>
            <person name="Girlanda M."/>
            <person name="Hayes R."/>
            <person name="Keri Z."/>
            <person name="LaButti K."/>
            <person name="Lipzen A."/>
            <person name="Lombard V."/>
            <person name="Magnuson J."/>
            <person name="Maillard F."/>
            <person name="Morin E."/>
            <person name="Murat C."/>
            <person name="Nolan M."/>
            <person name="Ohm R."/>
            <person name="Pangilinan J."/>
            <person name="Pereira M."/>
            <person name="Perotto S."/>
            <person name="Peter M."/>
            <person name="Riley R."/>
            <person name="Sitrit Y."/>
            <person name="Stielow B."/>
            <person name="Szollosi G."/>
            <person name="Zifcakova L."/>
            <person name="Stursova M."/>
            <person name="Spatafora J.W."/>
            <person name="Tedersoo L."/>
            <person name="Vaario L.-M."/>
            <person name="Yamada A."/>
            <person name="Yan M."/>
            <person name="Wang P."/>
            <person name="Xu J."/>
            <person name="Bruns T."/>
            <person name="Baldrian P."/>
            <person name="Vilgalys R."/>
            <person name="Henrissat B."/>
            <person name="Grigoriev I.V."/>
            <person name="Hibbett D."/>
            <person name="Nagy L.G."/>
            <person name="Martin F.M."/>
        </authorList>
    </citation>
    <scope>NUCLEOTIDE SEQUENCE</scope>
    <source>
        <strain evidence="15">Prilba</strain>
    </source>
</reference>
<dbReference type="PANTHER" id="PTHR19384">
    <property type="entry name" value="NITRIC OXIDE SYNTHASE-RELATED"/>
    <property type="match status" value="1"/>
</dbReference>
<dbReference type="InterPro" id="IPR003097">
    <property type="entry name" value="CysJ-like_FAD-binding"/>
</dbReference>
<accession>A0A9P5TC94</accession>
<evidence type="ECO:0000256" key="6">
    <source>
        <dbReference type="ARBA" id="ARBA00022630"/>
    </source>
</evidence>
<gene>
    <name evidence="15" type="ORF">DFH94DRAFT_236740</name>
</gene>
<dbReference type="GO" id="GO:0050660">
    <property type="term" value="F:flavin adenine dinucleotide binding"/>
    <property type="evidence" value="ECO:0007669"/>
    <property type="project" value="TreeGrafter"/>
</dbReference>
<dbReference type="Gene3D" id="1.20.990.10">
    <property type="entry name" value="NADPH-cytochrome p450 Reductase, Chain A, domain 3"/>
    <property type="match status" value="1"/>
</dbReference>
<evidence type="ECO:0000256" key="8">
    <source>
        <dbReference type="ARBA" id="ARBA00022827"/>
    </source>
</evidence>
<dbReference type="Pfam" id="PF00667">
    <property type="entry name" value="FAD_binding_1"/>
    <property type="match status" value="1"/>
</dbReference>
<evidence type="ECO:0000256" key="2">
    <source>
        <dbReference type="ARBA" id="ARBA00001974"/>
    </source>
</evidence>
<evidence type="ECO:0000313" key="16">
    <source>
        <dbReference type="Proteomes" id="UP000759537"/>
    </source>
</evidence>
<dbReference type="OrthoDB" id="1856718at2759"/>
<dbReference type="InterPro" id="IPR023173">
    <property type="entry name" value="NADPH_Cyt_P450_Rdtase_alpha"/>
</dbReference>
<evidence type="ECO:0000256" key="11">
    <source>
        <dbReference type="ARBA" id="ARBA00023002"/>
    </source>
</evidence>
<dbReference type="Gene3D" id="3.40.50.80">
    <property type="entry name" value="Nucleotide-binding domain of ferredoxin-NADP reductase (FNR) module"/>
    <property type="match status" value="1"/>
</dbReference>
<name>A0A9P5TC94_9AGAM</name>
<dbReference type="SUPFAM" id="SSF63380">
    <property type="entry name" value="Riboflavin synthase domain-like"/>
    <property type="match status" value="1"/>
</dbReference>
<reference evidence="15" key="2">
    <citation type="journal article" date="2020" name="Nat. Commun.">
        <title>Large-scale genome sequencing of mycorrhizal fungi provides insights into the early evolution of symbiotic traits.</title>
        <authorList>
            <person name="Miyauchi S."/>
            <person name="Kiss E."/>
            <person name="Kuo A."/>
            <person name="Drula E."/>
            <person name="Kohler A."/>
            <person name="Sanchez-Garcia M."/>
            <person name="Morin E."/>
            <person name="Andreopoulos B."/>
            <person name="Barry K.W."/>
            <person name="Bonito G."/>
            <person name="Buee M."/>
            <person name="Carver A."/>
            <person name="Chen C."/>
            <person name="Cichocki N."/>
            <person name="Clum A."/>
            <person name="Culley D."/>
            <person name="Crous P.W."/>
            <person name="Fauchery L."/>
            <person name="Girlanda M."/>
            <person name="Hayes R.D."/>
            <person name="Keri Z."/>
            <person name="LaButti K."/>
            <person name="Lipzen A."/>
            <person name="Lombard V."/>
            <person name="Magnuson J."/>
            <person name="Maillard F."/>
            <person name="Murat C."/>
            <person name="Nolan M."/>
            <person name="Ohm R.A."/>
            <person name="Pangilinan J."/>
            <person name="Pereira M.F."/>
            <person name="Perotto S."/>
            <person name="Peter M."/>
            <person name="Pfister S."/>
            <person name="Riley R."/>
            <person name="Sitrit Y."/>
            <person name="Stielow J.B."/>
            <person name="Szollosi G."/>
            <person name="Zifcakova L."/>
            <person name="Stursova M."/>
            <person name="Spatafora J.W."/>
            <person name="Tedersoo L."/>
            <person name="Vaario L.M."/>
            <person name="Yamada A."/>
            <person name="Yan M."/>
            <person name="Wang P."/>
            <person name="Xu J."/>
            <person name="Bruns T."/>
            <person name="Baldrian P."/>
            <person name="Vilgalys R."/>
            <person name="Dunand C."/>
            <person name="Henrissat B."/>
            <person name="Grigoriev I.V."/>
            <person name="Hibbett D."/>
            <person name="Nagy L.G."/>
            <person name="Martin F.M."/>
        </authorList>
    </citation>
    <scope>NUCLEOTIDE SEQUENCE</scope>
    <source>
        <strain evidence="15">Prilba</strain>
    </source>
</reference>
<dbReference type="InterPro" id="IPR001433">
    <property type="entry name" value="OxRdtase_FAD/NAD-bd"/>
</dbReference>
<dbReference type="PROSITE" id="PS51384">
    <property type="entry name" value="FAD_FR"/>
    <property type="match status" value="1"/>
</dbReference>
<dbReference type="InterPro" id="IPR001709">
    <property type="entry name" value="Flavoprot_Pyr_Nucl_cyt_Rdtase"/>
</dbReference>
<evidence type="ECO:0000256" key="13">
    <source>
        <dbReference type="ARBA" id="ARBA00059320"/>
    </source>
</evidence>
<keyword evidence="7" id="KW-0288">FMN</keyword>
<dbReference type="EC" id="1.8.1.2" evidence="4"/>
<dbReference type="PANTHER" id="PTHR19384:SF109">
    <property type="entry name" value="SULFITE REDUCTASE [NADPH] FLAVOPROTEIN COMPONENT"/>
    <property type="match status" value="1"/>
</dbReference>
<dbReference type="Pfam" id="PF00175">
    <property type="entry name" value="NAD_binding_1"/>
    <property type="match status" value="1"/>
</dbReference>
<dbReference type="Proteomes" id="UP000759537">
    <property type="component" value="Unassembled WGS sequence"/>
</dbReference>
<dbReference type="FunFam" id="1.20.990.10:FF:000010">
    <property type="entry name" value="Sulfite reductase [NADPH] flavoprotein component"/>
    <property type="match status" value="1"/>
</dbReference>
<keyword evidence="11" id="KW-0560">Oxidoreductase</keyword>
<dbReference type="SUPFAM" id="SSF52922">
    <property type="entry name" value="TK C-terminal domain-like"/>
    <property type="match status" value="1"/>
</dbReference>
<dbReference type="InterPro" id="IPR002869">
    <property type="entry name" value="Pyrv_flavodox_OxRed_cen"/>
</dbReference>
<keyword evidence="6" id="KW-0285">Flavoprotein</keyword>
<evidence type="ECO:0000256" key="1">
    <source>
        <dbReference type="ARBA" id="ARBA00001917"/>
    </source>
</evidence>
<dbReference type="Gene3D" id="3.40.50.970">
    <property type="match status" value="1"/>
</dbReference>
<dbReference type="GO" id="GO:0005829">
    <property type="term" value="C:cytosol"/>
    <property type="evidence" value="ECO:0007669"/>
    <property type="project" value="TreeGrafter"/>
</dbReference>
<evidence type="ECO:0000259" key="14">
    <source>
        <dbReference type="PROSITE" id="PS51384"/>
    </source>
</evidence>
<dbReference type="SUPFAM" id="SSF52343">
    <property type="entry name" value="Ferredoxin reductase-like, C-terminal NADP-linked domain"/>
    <property type="match status" value="1"/>
</dbReference>
<sequence>MLADHSGHPALPHSLTPSNLVEFISSRSTTSSTLFVYDLAEQAGFGLLTKTWSKTDQGATTVVPLQTRAGAGLSIVGRLSQGTSKDALSGSVLTAYSTPPGLAEMIPSLACIPPPAPNSRLILQIPTVSAIGDRLTLSPTLASLNPVLSILPESFVVLLSATPQETVDLATLAYKLPAHVIHLFDHHSSSREVGQLHIPSLPSKEQVGSSVQSVLLQSSCHAFDYIGDKNAGFVIVVPNGPLALALKSSFADAPNIGLLIVRVLRPWDEDAFQKILPSTVRHIYIIEDAFFKATHGIVHVDVQGSVLGLPGPIPSIHHEAVTPTRLSELLSKPSSLLQFLANLPLFPSDIRPHDVAVATKLLFFGTPGTSFSSVPQRIEKTFADSASVSARLLSEHDVLSRPGAIKADRIWLEPRKHLSTHTPLSVSMPISGDSGGVCNFLAILDQSLLNSHTLLKHAKQGASVLVVTSWSVPELVSSLPAEDIMLIKNRELKLYTINADAIASQVRSGGAAENSTLQGMIVHLAVLRLYLGSLASEAAILKLSESLYGTSVDGVQMTTIIARVWDGLPQVELSTIIPEPNAAQDRKDFEFNAIIYTTGDEEVGLNSKLGSWHDAARHLLFPSAFVEQDNTDSAEQYPQIAALRPEVPDRTYLVTCTVNRRLTPKEYDRNVFHVEFDTTGTGLKYAIGEALGVHGWNDEAEVLDFCRWYGVDPARLVTIPVPGDDTKVHTRTVLQALQQQIDIFGKPPKSFYSDLAEYAKSSVDRHTLLFIGSPEGVSTFKKLSEKDTVTFADILRRYTSARPGIEVLCKLVGDIKPRHYSIASAQSVVGDRVDLLVVTLDWKTPSGTIRYGQCTRYLAGLKIGQKVTVSIKPSVMKLPAESTQPLIMAGLGTGAAPFRAFLQHRTLLASQGVPLGPVYYYFGSRHQSQEYLYGEEIEAFIEDGVITKAGLAFSRDGPKKVYIQHKMLDDVEALGQMLHEDKGVFYLCGPTWPVPDVYETLVKALEKQCGMDAKAADSFLEGLKEEERYVLEVY</sequence>
<dbReference type="GO" id="GO:0004783">
    <property type="term" value="F:sulfite reductase (NADPH) activity"/>
    <property type="evidence" value="ECO:0007669"/>
    <property type="project" value="UniProtKB-EC"/>
</dbReference>
<protein>
    <recommendedName>
        <fullName evidence="4">assimilatory sulfite reductase (NADPH)</fullName>
        <ecNumber evidence="4">1.8.1.2</ecNumber>
    </recommendedName>
</protein>
<comment type="catalytic activity">
    <reaction evidence="12">
        <text>hydrogen sulfide + 3 NADP(+) + 3 H2O = sulfite + 3 NADPH + 4 H(+)</text>
        <dbReference type="Rhea" id="RHEA:13801"/>
        <dbReference type="ChEBI" id="CHEBI:15377"/>
        <dbReference type="ChEBI" id="CHEBI:15378"/>
        <dbReference type="ChEBI" id="CHEBI:17359"/>
        <dbReference type="ChEBI" id="CHEBI:29919"/>
        <dbReference type="ChEBI" id="CHEBI:57783"/>
        <dbReference type="ChEBI" id="CHEBI:58349"/>
        <dbReference type="EC" id="1.8.1.2"/>
    </reaction>
</comment>